<gene>
    <name evidence="8" type="ORF">E6K80_02860</name>
</gene>
<dbReference type="PANTHER" id="PTHR48111">
    <property type="entry name" value="REGULATOR OF RPOS"/>
    <property type="match status" value="1"/>
</dbReference>
<dbReference type="Gene3D" id="3.40.50.2300">
    <property type="match status" value="1"/>
</dbReference>
<keyword evidence="2" id="KW-0902">Two-component regulatory system</keyword>
<dbReference type="InterPro" id="IPR011006">
    <property type="entry name" value="CheY-like_superfamily"/>
</dbReference>
<evidence type="ECO:0000256" key="6">
    <source>
        <dbReference type="PROSITE-ProRule" id="PRU00169"/>
    </source>
</evidence>
<evidence type="ECO:0000256" key="5">
    <source>
        <dbReference type="ARBA" id="ARBA00023163"/>
    </source>
</evidence>
<dbReference type="SUPFAM" id="SSF52172">
    <property type="entry name" value="CheY-like"/>
    <property type="match status" value="1"/>
</dbReference>
<evidence type="ECO:0000256" key="4">
    <source>
        <dbReference type="ARBA" id="ARBA00023125"/>
    </source>
</evidence>
<evidence type="ECO:0000259" key="7">
    <source>
        <dbReference type="PROSITE" id="PS50110"/>
    </source>
</evidence>
<reference evidence="8 9" key="1">
    <citation type="journal article" date="2019" name="Nat. Microbiol.">
        <title>Mediterranean grassland soil C-N compound turnover is dependent on rainfall and depth, and is mediated by genomically divergent microorganisms.</title>
        <authorList>
            <person name="Diamond S."/>
            <person name="Andeer P.F."/>
            <person name="Li Z."/>
            <person name="Crits-Christoph A."/>
            <person name="Burstein D."/>
            <person name="Anantharaman K."/>
            <person name="Lane K.R."/>
            <person name="Thomas B.C."/>
            <person name="Pan C."/>
            <person name="Northen T.R."/>
            <person name="Banfield J.F."/>
        </authorList>
    </citation>
    <scope>NUCLEOTIDE SEQUENCE [LARGE SCALE GENOMIC DNA]</scope>
    <source>
        <strain evidence="8">WS_10</strain>
    </source>
</reference>
<evidence type="ECO:0000256" key="3">
    <source>
        <dbReference type="ARBA" id="ARBA00023015"/>
    </source>
</evidence>
<dbReference type="InterPro" id="IPR001789">
    <property type="entry name" value="Sig_transdc_resp-reg_receiver"/>
</dbReference>
<proteinExistence type="predicted"/>
<keyword evidence="1 6" id="KW-0597">Phosphoprotein</keyword>
<dbReference type="EMBL" id="VBPA01000061">
    <property type="protein sequence ID" value="TMQ72409.1"/>
    <property type="molecule type" value="Genomic_DNA"/>
</dbReference>
<dbReference type="GO" id="GO:0000156">
    <property type="term" value="F:phosphorelay response regulator activity"/>
    <property type="evidence" value="ECO:0007669"/>
    <property type="project" value="TreeGrafter"/>
</dbReference>
<evidence type="ECO:0000313" key="8">
    <source>
        <dbReference type="EMBL" id="TMQ72409.1"/>
    </source>
</evidence>
<evidence type="ECO:0000256" key="1">
    <source>
        <dbReference type="ARBA" id="ARBA00022553"/>
    </source>
</evidence>
<feature type="modified residue" description="4-aspartylphosphate" evidence="6">
    <location>
        <position position="98"/>
    </location>
</feature>
<dbReference type="Proteomes" id="UP000319836">
    <property type="component" value="Unassembled WGS sequence"/>
</dbReference>
<dbReference type="PROSITE" id="PS50110">
    <property type="entry name" value="RESPONSE_REGULATORY"/>
    <property type="match status" value="1"/>
</dbReference>
<comment type="caution">
    <text evidence="8">The sequence shown here is derived from an EMBL/GenBank/DDBJ whole genome shotgun (WGS) entry which is preliminary data.</text>
</comment>
<dbReference type="CDD" id="cd00156">
    <property type="entry name" value="REC"/>
    <property type="match status" value="1"/>
</dbReference>
<dbReference type="AlphaFoldDB" id="A0A538U9L3"/>
<dbReference type="SMART" id="SM00448">
    <property type="entry name" value="REC"/>
    <property type="match status" value="1"/>
</dbReference>
<keyword evidence="3" id="KW-0805">Transcription regulation</keyword>
<sequence>MRPIRLYEPSDPSYLFYLSLFLLFLQRVLGSLEALLDRERAWKVLLIEDDDDSAEAVVALLGLYGIETLWAADGPSALMALDSIRRLGESPPDFVLLDVNLPNTDTIALGHELRSHQIAAPIVLVSASSPDILESAAREIGAVASLRKPFSGDSLVAILLQYGPVDGAVPLNLRAAAPR</sequence>
<dbReference type="Pfam" id="PF00072">
    <property type="entry name" value="Response_reg"/>
    <property type="match status" value="1"/>
</dbReference>
<dbReference type="GO" id="GO:0032993">
    <property type="term" value="C:protein-DNA complex"/>
    <property type="evidence" value="ECO:0007669"/>
    <property type="project" value="TreeGrafter"/>
</dbReference>
<dbReference type="GO" id="GO:0006355">
    <property type="term" value="P:regulation of DNA-templated transcription"/>
    <property type="evidence" value="ECO:0007669"/>
    <property type="project" value="TreeGrafter"/>
</dbReference>
<evidence type="ECO:0000256" key="2">
    <source>
        <dbReference type="ARBA" id="ARBA00023012"/>
    </source>
</evidence>
<dbReference type="PANTHER" id="PTHR48111:SF1">
    <property type="entry name" value="TWO-COMPONENT RESPONSE REGULATOR ORR33"/>
    <property type="match status" value="1"/>
</dbReference>
<evidence type="ECO:0000313" key="9">
    <source>
        <dbReference type="Proteomes" id="UP000319836"/>
    </source>
</evidence>
<dbReference type="GO" id="GO:0005829">
    <property type="term" value="C:cytosol"/>
    <property type="evidence" value="ECO:0007669"/>
    <property type="project" value="TreeGrafter"/>
</dbReference>
<organism evidence="8 9">
    <name type="scientific">Eiseniibacteriota bacterium</name>
    <dbReference type="NCBI Taxonomy" id="2212470"/>
    <lineage>
        <taxon>Bacteria</taxon>
        <taxon>Candidatus Eiseniibacteriota</taxon>
    </lineage>
</organism>
<keyword evidence="4" id="KW-0238">DNA-binding</keyword>
<dbReference type="InterPro" id="IPR039420">
    <property type="entry name" value="WalR-like"/>
</dbReference>
<protein>
    <submittedName>
        <fullName evidence="8">Response regulator</fullName>
    </submittedName>
</protein>
<accession>A0A538U9L3</accession>
<keyword evidence="5" id="KW-0804">Transcription</keyword>
<feature type="domain" description="Response regulatory" evidence="7">
    <location>
        <begin position="43"/>
        <end position="163"/>
    </location>
</feature>
<name>A0A538U9L3_UNCEI</name>
<dbReference type="GO" id="GO:0000976">
    <property type="term" value="F:transcription cis-regulatory region binding"/>
    <property type="evidence" value="ECO:0007669"/>
    <property type="project" value="TreeGrafter"/>
</dbReference>